<dbReference type="RefSeq" id="WP_072709589.1">
    <property type="nucleotide sequence ID" value="NZ_FMJB01000065.1"/>
</dbReference>
<dbReference type="InterPro" id="IPR036691">
    <property type="entry name" value="Endo/exonu/phosph_ase_sf"/>
</dbReference>
<accession>A0A1M4N489</accession>
<dbReference type="EMBL" id="FMJB01000065">
    <property type="protein sequence ID" value="SCM69702.1"/>
    <property type="molecule type" value="Genomic_DNA"/>
</dbReference>
<dbReference type="AlphaFoldDB" id="A0A1M4N489"/>
<dbReference type="InterPro" id="IPR005135">
    <property type="entry name" value="Endo/exonuclease/phosphatase"/>
</dbReference>
<dbReference type="GO" id="GO:0003824">
    <property type="term" value="F:catalytic activity"/>
    <property type="evidence" value="ECO:0007669"/>
    <property type="project" value="InterPro"/>
</dbReference>
<evidence type="ECO:0000313" key="3">
    <source>
        <dbReference type="Proteomes" id="UP000184085"/>
    </source>
</evidence>
<name>A0A1M4N489_9RHOB</name>
<evidence type="ECO:0000313" key="2">
    <source>
        <dbReference type="EMBL" id="SCM69702.1"/>
    </source>
</evidence>
<evidence type="ECO:0000259" key="1">
    <source>
        <dbReference type="Pfam" id="PF03372"/>
    </source>
</evidence>
<keyword evidence="3" id="KW-1185">Reference proteome</keyword>
<sequence length="347" mass="37912">MALLACLAGLAHADPIRIATYNTELGRKGPGLLLRDIRRGDDQVNAVLQVLLQADADILALQSIDWDYRGQTLGALVDALAAQGLSYPYSLSLRPNTGMPIKGTDPPQDHSFGRFAGAEGMALLSKFPIDRAQVRDYANLAWRALPWTHPPAGTHPDQRLSTLGHWVVPIQTPDGPLSLMVFHATPPVFDGPEDANGLRNGDEILFWQRLLDGDYGPPPERFVIIGDFNNDPDGGEGLKAPLNALFTDPRLRPAQATGAQGTATVDWSNIGLPPMRVSYILPDNGITVRASGILWPPPDDPTFAIIDSASRHRLVWADIEMPRNTQENVTQPAKQQLRFLDPLRASR</sequence>
<feature type="domain" description="Endonuclease/exonuclease/phosphatase" evidence="1">
    <location>
        <begin position="19"/>
        <end position="312"/>
    </location>
</feature>
<protein>
    <recommendedName>
        <fullName evidence="1">Endonuclease/exonuclease/phosphatase domain-containing protein</fullName>
    </recommendedName>
</protein>
<dbReference type="Gene3D" id="3.60.10.10">
    <property type="entry name" value="Endonuclease/exonuclease/phosphatase"/>
    <property type="match status" value="1"/>
</dbReference>
<dbReference type="Pfam" id="PF03372">
    <property type="entry name" value="Exo_endo_phos"/>
    <property type="match status" value="1"/>
</dbReference>
<dbReference type="Proteomes" id="UP000184085">
    <property type="component" value="Unassembled WGS sequence"/>
</dbReference>
<proteinExistence type="predicted"/>
<organism evidence="2 3">
    <name type="scientific">Donghicola eburneus</name>
    <dbReference type="NCBI Taxonomy" id="393278"/>
    <lineage>
        <taxon>Bacteria</taxon>
        <taxon>Pseudomonadati</taxon>
        <taxon>Pseudomonadota</taxon>
        <taxon>Alphaproteobacteria</taxon>
        <taxon>Rhodobacterales</taxon>
        <taxon>Roseobacteraceae</taxon>
        <taxon>Donghicola</taxon>
    </lineage>
</organism>
<reference evidence="3" key="1">
    <citation type="submission" date="2016-09" db="EMBL/GenBank/DDBJ databases">
        <authorList>
            <person name="Wibberg D."/>
        </authorList>
    </citation>
    <scope>NUCLEOTIDE SEQUENCE [LARGE SCALE GENOMIC DNA]</scope>
</reference>
<dbReference type="SUPFAM" id="SSF56219">
    <property type="entry name" value="DNase I-like"/>
    <property type="match status" value="1"/>
</dbReference>
<gene>
    <name evidence="2" type="ORF">KARMA_3943</name>
</gene>